<name>A0A9Q1QUX4_9CARY</name>
<proteinExistence type="predicted"/>
<protein>
    <recommendedName>
        <fullName evidence="1">FAR1-related sequence 11-like HTH-like domain-containing protein</fullName>
    </recommendedName>
</protein>
<dbReference type="Pfam" id="PF26175">
    <property type="entry name" value="HTH_FAR1"/>
    <property type="match status" value="1"/>
</dbReference>
<comment type="caution">
    <text evidence="2">The sequence shown here is derived from an EMBL/GenBank/DDBJ whole genome shotgun (WGS) entry which is preliminary data.</text>
</comment>
<reference evidence="2" key="1">
    <citation type="submission" date="2022-04" db="EMBL/GenBank/DDBJ databases">
        <title>Carnegiea gigantea Genome sequencing and assembly v2.</title>
        <authorList>
            <person name="Copetti D."/>
            <person name="Sanderson M.J."/>
            <person name="Burquez A."/>
            <person name="Wojciechowski M.F."/>
        </authorList>
    </citation>
    <scope>NUCLEOTIDE SEQUENCE</scope>
    <source>
        <strain evidence="2">SGP5-SGP5p</strain>
        <tissue evidence="2">Aerial part</tissue>
    </source>
</reference>
<dbReference type="InterPro" id="IPR058778">
    <property type="entry name" value="HTH_FAR1-11-like"/>
</dbReference>
<evidence type="ECO:0000313" key="2">
    <source>
        <dbReference type="EMBL" id="KAJ8453180.1"/>
    </source>
</evidence>
<keyword evidence="3" id="KW-1185">Reference proteome</keyword>
<feature type="domain" description="FAR1-related sequence 11-like HTH-like" evidence="1">
    <location>
        <begin position="5"/>
        <end position="42"/>
    </location>
</feature>
<accession>A0A9Q1QUX4</accession>
<gene>
    <name evidence="2" type="ORF">Cgig2_008064</name>
</gene>
<sequence>MLSSSLTVRQIIRVLELEKNVVHGELPFLEKNICNLFTKVRKQLAGNDVKPPKTIITYQYPWMTEIHKLKTIKEFESQWDVTVGRFDLQDNKHIPGACLSPKLLLWRNDHHEKIGVLNDFVKQIDVAIQEIRQRNLHDDMLGIQKINVLKFSHVLTQFAPKKFKEESSGSIQYLILYASGNNFILRYYEGSHNRNHQKDSHKIASTCLPFCWCLQHYNHELDVLEGQISIDRIH</sequence>
<dbReference type="OrthoDB" id="1928232at2759"/>
<organism evidence="2 3">
    <name type="scientific">Carnegiea gigantea</name>
    <dbReference type="NCBI Taxonomy" id="171969"/>
    <lineage>
        <taxon>Eukaryota</taxon>
        <taxon>Viridiplantae</taxon>
        <taxon>Streptophyta</taxon>
        <taxon>Embryophyta</taxon>
        <taxon>Tracheophyta</taxon>
        <taxon>Spermatophyta</taxon>
        <taxon>Magnoliopsida</taxon>
        <taxon>eudicotyledons</taxon>
        <taxon>Gunneridae</taxon>
        <taxon>Pentapetalae</taxon>
        <taxon>Caryophyllales</taxon>
        <taxon>Cactineae</taxon>
        <taxon>Cactaceae</taxon>
        <taxon>Cactoideae</taxon>
        <taxon>Echinocereeae</taxon>
        <taxon>Carnegiea</taxon>
    </lineage>
</organism>
<dbReference type="AlphaFoldDB" id="A0A9Q1QUX4"/>
<evidence type="ECO:0000313" key="3">
    <source>
        <dbReference type="Proteomes" id="UP001153076"/>
    </source>
</evidence>
<dbReference type="EMBL" id="JAKOGI010000001">
    <property type="protein sequence ID" value="KAJ8453180.1"/>
    <property type="molecule type" value="Genomic_DNA"/>
</dbReference>
<evidence type="ECO:0000259" key="1">
    <source>
        <dbReference type="Pfam" id="PF26175"/>
    </source>
</evidence>
<dbReference type="Proteomes" id="UP001153076">
    <property type="component" value="Unassembled WGS sequence"/>
</dbReference>